<comment type="similarity">
    <text evidence="2 10">Belongs to the beta sliding clamp family.</text>
</comment>
<evidence type="ECO:0000256" key="1">
    <source>
        <dbReference type="ARBA" id="ARBA00004496"/>
    </source>
</evidence>
<dbReference type="GO" id="GO:0006271">
    <property type="term" value="P:DNA strand elongation involved in DNA replication"/>
    <property type="evidence" value="ECO:0007669"/>
    <property type="project" value="TreeGrafter"/>
</dbReference>
<comment type="subunit">
    <text evidence="10">Forms a ring-shaped head-to-tail homodimer around DNA.</text>
</comment>
<gene>
    <name evidence="14" type="ORF">SAMN04487861_10860</name>
</gene>
<dbReference type="EMBL" id="FOQK01000008">
    <property type="protein sequence ID" value="SFH91749.1"/>
    <property type="molecule type" value="Genomic_DNA"/>
</dbReference>
<keyword evidence="5 10" id="KW-0808">Transferase</keyword>
<keyword evidence="6 10" id="KW-0548">Nucleotidyltransferase</keyword>
<sequence>MKITCAKSELVSALQIVSKAVASKPQTPILSGIYLRAEAGVLELQATNYEIGMISRIPVEIAEPGQIAISGRYFQEVVRKLPGDSVTISFNREEKIVHISSNQANFTLLSMNASEFPTIKEMEGNLQFKIKDNVLRSLIKKTVFACSTDESRPVFTGCYLEVADTKVTMAATNTHRLAVKYETFDESIGNIKIIIPSRILQELLHNMTSEIPTDVTVTCTYNQISFSFENLYMTSRLIEGAFPDYHRVIPPEFATKITLNAAELNSAVDRVSLISRAGDYNIIKLEFANNQVHITSNNPEIGNAEETIPATIDGPELSIAFNAKYIMDVMKTVDSETCQIKLNQPLSPAAIRESDDEEFIYIVTPVRTAH</sequence>
<evidence type="ECO:0000313" key="15">
    <source>
        <dbReference type="Proteomes" id="UP000183639"/>
    </source>
</evidence>
<dbReference type="OrthoDB" id="8421503at2"/>
<comment type="function">
    <text evidence="10">Confers DNA tethering and processivity to DNA polymerases and other proteins. Acts as a clamp, forming a ring around DNA (a reaction catalyzed by the clamp-loading complex) which diffuses in an ATP-independent manner freely and bidirectionally along dsDNA. Initially characterized for its ability to contact the catalytic subunit of DNA polymerase III (Pol III), a complex, multichain enzyme responsible for most of the replicative synthesis in bacteria; Pol III exhibits 3'-5' exonuclease proofreading activity. The beta chain is required for initiation of replication as well as for processivity of DNA replication.</text>
</comment>
<dbReference type="InterPro" id="IPR022637">
    <property type="entry name" value="DNA_polIII_beta_cen"/>
</dbReference>
<comment type="subcellular location">
    <subcellularLocation>
        <location evidence="1 10">Cytoplasm</location>
    </subcellularLocation>
</comment>
<evidence type="ECO:0000256" key="9">
    <source>
        <dbReference type="ARBA" id="ARBA00023125"/>
    </source>
</evidence>
<keyword evidence="7 10" id="KW-0235">DNA replication</keyword>
<dbReference type="NCBIfam" id="TIGR00663">
    <property type="entry name" value="dnan"/>
    <property type="match status" value="1"/>
</dbReference>
<evidence type="ECO:0000256" key="5">
    <source>
        <dbReference type="ARBA" id="ARBA00022679"/>
    </source>
</evidence>
<dbReference type="GO" id="GO:0003887">
    <property type="term" value="F:DNA-directed DNA polymerase activity"/>
    <property type="evidence" value="ECO:0007669"/>
    <property type="project" value="UniProtKB-UniRule"/>
</dbReference>
<evidence type="ECO:0000256" key="7">
    <source>
        <dbReference type="ARBA" id="ARBA00022705"/>
    </source>
</evidence>
<keyword evidence="9" id="KW-0238">DNA-binding</keyword>
<evidence type="ECO:0000256" key="6">
    <source>
        <dbReference type="ARBA" id="ARBA00022695"/>
    </source>
</evidence>
<dbReference type="Pfam" id="PF02768">
    <property type="entry name" value="DNA_pol3_beta_3"/>
    <property type="match status" value="1"/>
</dbReference>
<dbReference type="PIRSF" id="PIRSF000804">
    <property type="entry name" value="DNA_pol_III_b"/>
    <property type="match status" value="1"/>
</dbReference>
<evidence type="ECO:0000259" key="11">
    <source>
        <dbReference type="Pfam" id="PF00712"/>
    </source>
</evidence>
<dbReference type="InterPro" id="IPR022635">
    <property type="entry name" value="DNA_polIII_beta_C"/>
</dbReference>
<dbReference type="Gene3D" id="3.10.150.10">
    <property type="entry name" value="DNA Polymerase III, subunit A, domain 2"/>
    <property type="match status" value="1"/>
</dbReference>
<dbReference type="GO" id="GO:0009360">
    <property type="term" value="C:DNA polymerase III complex"/>
    <property type="evidence" value="ECO:0007669"/>
    <property type="project" value="InterPro"/>
</dbReference>
<evidence type="ECO:0000259" key="12">
    <source>
        <dbReference type="Pfam" id="PF02767"/>
    </source>
</evidence>
<keyword evidence="4 10" id="KW-0963">Cytoplasm</keyword>
<name>A0A1I3DYR2_SELRU</name>
<reference evidence="14 15" key="1">
    <citation type="submission" date="2016-10" db="EMBL/GenBank/DDBJ databases">
        <authorList>
            <person name="de Groot N.N."/>
        </authorList>
    </citation>
    <scope>NUCLEOTIDE SEQUENCE [LARGE SCALE GENOMIC DNA]</scope>
    <source>
        <strain evidence="14 15">Z108</strain>
    </source>
</reference>
<dbReference type="GO" id="GO:0003677">
    <property type="term" value="F:DNA binding"/>
    <property type="evidence" value="ECO:0007669"/>
    <property type="project" value="UniProtKB-UniRule"/>
</dbReference>
<dbReference type="GO" id="GO:0005737">
    <property type="term" value="C:cytoplasm"/>
    <property type="evidence" value="ECO:0007669"/>
    <property type="project" value="UniProtKB-SubCell"/>
</dbReference>
<evidence type="ECO:0000259" key="13">
    <source>
        <dbReference type="Pfam" id="PF02768"/>
    </source>
</evidence>
<feature type="domain" description="DNA polymerase III beta sliding clamp central" evidence="12">
    <location>
        <begin position="130"/>
        <end position="244"/>
    </location>
</feature>
<evidence type="ECO:0000313" key="14">
    <source>
        <dbReference type="EMBL" id="SFH91749.1"/>
    </source>
</evidence>
<dbReference type="CDD" id="cd00140">
    <property type="entry name" value="beta_clamp"/>
    <property type="match status" value="1"/>
</dbReference>
<dbReference type="InterPro" id="IPR001001">
    <property type="entry name" value="DNA_polIII_beta"/>
</dbReference>
<protein>
    <recommendedName>
        <fullName evidence="3 10">Beta sliding clamp</fullName>
    </recommendedName>
</protein>
<proteinExistence type="inferred from homology"/>
<dbReference type="SMART" id="SM00480">
    <property type="entry name" value="POL3Bc"/>
    <property type="match status" value="1"/>
</dbReference>
<dbReference type="RefSeq" id="WP_075442844.1">
    <property type="nucleotide sequence ID" value="NZ_FOQK01000008.1"/>
</dbReference>
<evidence type="ECO:0000256" key="4">
    <source>
        <dbReference type="ARBA" id="ARBA00022490"/>
    </source>
</evidence>
<dbReference type="SUPFAM" id="SSF55979">
    <property type="entry name" value="DNA clamp"/>
    <property type="match status" value="3"/>
</dbReference>
<evidence type="ECO:0000256" key="3">
    <source>
        <dbReference type="ARBA" id="ARBA00021035"/>
    </source>
</evidence>
<dbReference type="Proteomes" id="UP000183639">
    <property type="component" value="Unassembled WGS sequence"/>
</dbReference>
<organism evidence="14 15">
    <name type="scientific">Selenomonas ruminantium</name>
    <dbReference type="NCBI Taxonomy" id="971"/>
    <lineage>
        <taxon>Bacteria</taxon>
        <taxon>Bacillati</taxon>
        <taxon>Bacillota</taxon>
        <taxon>Negativicutes</taxon>
        <taxon>Selenomonadales</taxon>
        <taxon>Selenomonadaceae</taxon>
        <taxon>Selenomonas</taxon>
    </lineage>
</organism>
<accession>A0A1I3DYR2</accession>
<evidence type="ECO:0000256" key="10">
    <source>
        <dbReference type="PIRNR" id="PIRNR000804"/>
    </source>
</evidence>
<keyword evidence="8 10" id="KW-0239">DNA-directed DNA polymerase</keyword>
<feature type="domain" description="DNA polymerase III beta sliding clamp N-terminal" evidence="11">
    <location>
        <begin position="1"/>
        <end position="119"/>
    </location>
</feature>
<dbReference type="PANTHER" id="PTHR30478">
    <property type="entry name" value="DNA POLYMERASE III SUBUNIT BETA"/>
    <property type="match status" value="1"/>
</dbReference>
<dbReference type="GO" id="GO:0008408">
    <property type="term" value="F:3'-5' exonuclease activity"/>
    <property type="evidence" value="ECO:0007669"/>
    <property type="project" value="InterPro"/>
</dbReference>
<evidence type="ECO:0000256" key="8">
    <source>
        <dbReference type="ARBA" id="ARBA00022932"/>
    </source>
</evidence>
<dbReference type="InterPro" id="IPR046938">
    <property type="entry name" value="DNA_clamp_sf"/>
</dbReference>
<dbReference type="PANTHER" id="PTHR30478:SF0">
    <property type="entry name" value="BETA SLIDING CLAMP"/>
    <property type="match status" value="1"/>
</dbReference>
<dbReference type="AlphaFoldDB" id="A0A1I3DYR2"/>
<dbReference type="Gene3D" id="3.70.10.10">
    <property type="match status" value="1"/>
</dbReference>
<dbReference type="Pfam" id="PF02767">
    <property type="entry name" value="DNA_pol3_beta_2"/>
    <property type="match status" value="1"/>
</dbReference>
<feature type="domain" description="DNA polymerase III beta sliding clamp C-terminal" evidence="13">
    <location>
        <begin position="247"/>
        <end position="367"/>
    </location>
</feature>
<dbReference type="Pfam" id="PF00712">
    <property type="entry name" value="DNA_pol3_beta"/>
    <property type="match status" value="1"/>
</dbReference>
<evidence type="ECO:0000256" key="2">
    <source>
        <dbReference type="ARBA" id="ARBA00010752"/>
    </source>
</evidence>
<dbReference type="InterPro" id="IPR022634">
    <property type="entry name" value="DNA_polIII_beta_N"/>
</dbReference>